<dbReference type="Proteomes" id="UP001235939">
    <property type="component" value="Chromosome 08"/>
</dbReference>
<feature type="transmembrane region" description="Helical" evidence="12">
    <location>
        <begin position="242"/>
        <end position="262"/>
    </location>
</feature>
<dbReference type="SUPFAM" id="SSF82866">
    <property type="entry name" value="Multidrug efflux transporter AcrB transmembrane domain"/>
    <property type="match status" value="2"/>
</dbReference>
<evidence type="ECO:0000259" key="13">
    <source>
        <dbReference type="PROSITE" id="PS50156"/>
    </source>
</evidence>
<comment type="catalytic activity">
    <reaction evidence="11">
        <text>cholesterol(in) = cholesterol(out)</text>
        <dbReference type="Rhea" id="RHEA:39747"/>
        <dbReference type="ChEBI" id="CHEBI:16113"/>
    </reaction>
</comment>
<feature type="transmembrane region" description="Helical" evidence="12">
    <location>
        <begin position="1089"/>
        <end position="1110"/>
    </location>
</feature>
<protein>
    <submittedName>
        <fullName evidence="14">NPC1</fullName>
    </submittedName>
</protein>
<evidence type="ECO:0000313" key="14">
    <source>
        <dbReference type="EMBL" id="UYV71550.1"/>
    </source>
</evidence>
<evidence type="ECO:0000256" key="6">
    <source>
        <dbReference type="ARBA" id="ARBA00022989"/>
    </source>
</evidence>
<dbReference type="PANTHER" id="PTHR45727">
    <property type="entry name" value="NPC INTRACELLULAR CHOLESTEROL TRANSPORTER 1"/>
    <property type="match status" value="1"/>
</dbReference>
<keyword evidence="6 12" id="KW-1133">Transmembrane helix</keyword>
<dbReference type="InterPro" id="IPR000731">
    <property type="entry name" value="SSD"/>
</dbReference>
<dbReference type="InterPro" id="IPR032190">
    <property type="entry name" value="NPC1_N"/>
</dbReference>
<feature type="transmembrane region" description="Helical" evidence="12">
    <location>
        <begin position="307"/>
        <end position="329"/>
    </location>
</feature>
<dbReference type="Pfam" id="PF16414">
    <property type="entry name" value="NPC1_N"/>
    <property type="match status" value="1"/>
</dbReference>
<feature type="transmembrane region" description="Helical" evidence="12">
    <location>
        <begin position="669"/>
        <end position="690"/>
    </location>
</feature>
<keyword evidence="10" id="KW-0325">Glycoprotein</keyword>
<keyword evidence="5" id="KW-0732">Signal</keyword>
<evidence type="ECO:0000256" key="9">
    <source>
        <dbReference type="ARBA" id="ARBA00023157"/>
    </source>
</evidence>
<feature type="transmembrane region" description="Helical" evidence="12">
    <location>
        <begin position="702"/>
        <end position="727"/>
    </location>
</feature>
<evidence type="ECO:0000256" key="1">
    <source>
        <dbReference type="ARBA" id="ARBA00004141"/>
    </source>
</evidence>
<dbReference type="InterPro" id="IPR053958">
    <property type="entry name" value="HMGCR/SNAP/NPC1-like_SSD"/>
</dbReference>
<keyword evidence="7" id="KW-0445">Lipid transport</keyword>
<comment type="subcellular location">
    <subcellularLocation>
        <location evidence="1">Membrane</location>
        <topology evidence="1">Multi-pass membrane protein</topology>
    </subcellularLocation>
</comment>
<feature type="transmembrane region" description="Helical" evidence="12">
    <location>
        <begin position="1061"/>
        <end position="1083"/>
    </location>
</feature>
<dbReference type="Gene3D" id="1.20.1640.10">
    <property type="entry name" value="Multidrug efflux transporter AcrB transmembrane domain"/>
    <property type="match status" value="2"/>
</dbReference>
<evidence type="ECO:0000256" key="2">
    <source>
        <dbReference type="ARBA" id="ARBA00005585"/>
    </source>
</evidence>
<feature type="transmembrane region" description="Helical" evidence="12">
    <location>
        <begin position="628"/>
        <end position="648"/>
    </location>
</feature>
<evidence type="ECO:0000256" key="4">
    <source>
        <dbReference type="ARBA" id="ARBA00022692"/>
    </source>
</evidence>
<evidence type="ECO:0000256" key="10">
    <source>
        <dbReference type="ARBA" id="ARBA00023180"/>
    </source>
</evidence>
<evidence type="ECO:0000256" key="8">
    <source>
        <dbReference type="ARBA" id="ARBA00023136"/>
    </source>
</evidence>
<reference evidence="14 15" key="1">
    <citation type="submission" date="2022-01" db="EMBL/GenBank/DDBJ databases">
        <title>A chromosomal length assembly of Cordylochernes scorpioides.</title>
        <authorList>
            <person name="Zeh D."/>
            <person name="Zeh J."/>
        </authorList>
    </citation>
    <scope>NUCLEOTIDE SEQUENCE [LARGE SCALE GENOMIC DNA]</scope>
    <source>
        <strain evidence="14">IN4F17</strain>
        <tissue evidence="14">Whole Body</tissue>
    </source>
</reference>
<keyword evidence="8 12" id="KW-0472">Membrane</keyword>
<dbReference type="EMBL" id="CP092870">
    <property type="protein sequence ID" value="UYV71550.1"/>
    <property type="molecule type" value="Genomic_DNA"/>
</dbReference>
<feature type="transmembrane region" description="Helical" evidence="12">
    <location>
        <begin position="1165"/>
        <end position="1187"/>
    </location>
</feature>
<feature type="transmembrane region" description="Helical" evidence="12">
    <location>
        <begin position="1030"/>
        <end position="1054"/>
    </location>
</feature>
<dbReference type="InterPro" id="IPR053956">
    <property type="entry name" value="NPC1_MLD"/>
</dbReference>
<dbReference type="Pfam" id="PF22314">
    <property type="entry name" value="NPC1_MLD"/>
    <property type="match status" value="1"/>
</dbReference>
<feature type="transmembrane region" description="Helical" evidence="12">
    <location>
        <begin position="596"/>
        <end position="622"/>
    </location>
</feature>
<keyword evidence="15" id="KW-1185">Reference proteome</keyword>
<dbReference type="PROSITE" id="PS50156">
    <property type="entry name" value="SSD"/>
    <property type="match status" value="1"/>
</dbReference>
<evidence type="ECO:0000313" key="15">
    <source>
        <dbReference type="Proteomes" id="UP001235939"/>
    </source>
</evidence>
<evidence type="ECO:0000256" key="11">
    <source>
        <dbReference type="ARBA" id="ARBA00034049"/>
    </source>
</evidence>
<organism evidence="14 15">
    <name type="scientific">Cordylochernes scorpioides</name>
    <dbReference type="NCBI Taxonomy" id="51811"/>
    <lineage>
        <taxon>Eukaryota</taxon>
        <taxon>Metazoa</taxon>
        <taxon>Ecdysozoa</taxon>
        <taxon>Arthropoda</taxon>
        <taxon>Chelicerata</taxon>
        <taxon>Arachnida</taxon>
        <taxon>Pseudoscorpiones</taxon>
        <taxon>Cheliferoidea</taxon>
        <taxon>Chernetidae</taxon>
        <taxon>Cordylochernes</taxon>
    </lineage>
</organism>
<comment type="similarity">
    <text evidence="2">Belongs to the patched family.</text>
</comment>
<feature type="transmembrane region" description="Helical" evidence="12">
    <location>
        <begin position="1131"/>
        <end position="1153"/>
    </location>
</feature>
<evidence type="ECO:0000256" key="7">
    <source>
        <dbReference type="ARBA" id="ARBA00023055"/>
    </source>
</evidence>
<evidence type="ECO:0000256" key="3">
    <source>
        <dbReference type="ARBA" id="ARBA00022448"/>
    </source>
</evidence>
<gene>
    <name evidence="14" type="ORF">LAZ67_8003673</name>
</gene>
<keyword evidence="3" id="KW-0813">Transport</keyword>
<sequence length="1232" mass="142000">MNDCSEPGDMISFGSFTCVYDGPPKSISSVSREIINQHCPKFLNTTYLCCDDRQLDAMKNSFLAIEVFISKCPSCYMNFRNLICMYSCDPDQHKFVKIVSSRNISQDRQRVTNASYYVNKNFIYDIYDSCVGVIVLNLFNFIEYFMCKYEKECTPEKWVEFLGSTDNEGGHSPYKINYILSEDPIDGYEPADDYIFRCDEAPPDSIPCACSDCERSCFKPLPKPIPTSSNDTCTVYNVKCHYMVIIFIFILSCILTFFATYIRNKLVRNLNEFQRVREPGFCDIVNLKLNKFLFLIFKRWGSYVAKYPFLVIIISLLISFFLTLGPFYYFKKTNDPIELWVSNKSQARKNFDFYNEHFGPFYRYVQIIIKPKNKENILPEENKFSNDTWGPVFRRGFLQRALLLQMTVENITAKLDDKEVTLNDICVKPLRPINTNCEIFSIFGYFNNNMSLFESKTYNYFEKFASCSQSFTNTRCLAPYGGILLVPLILGGYPEEHYNLSKVLIFTFIIKNNLIQERNLEAMAWEKELIATLLSYNDSLFTFSFITHRSFEDEISRSTNLDFNITALGFIFIISYITFTLGNIRSKKTFFVDIKFTIALTSVLLMLLAMLVTLGILCYIQIPMTMLILQVVPFVILGNGSDSIYILAHAYQRTPPKKGQSFDDHFIQIVKSIGPTLLLSGLAMSSAFFAGAAIEMPVVRNFSLFAGTALVINFLLLISCFLAIFYLDCKRQQNWYIDFFCFYRIEPIKNLDQNKLTTNILIRFFKQKYIPFLFKTPVRICVVLIFYVMFFTSMAVIPDIQIGLDQDLSLPVDSYANVYLKDLVKYSKVGQPLYFVIASEYNYTTIESQNKVCSSQGCDRDSITAQISNAAHYPDVTFIAHASSSWIDDFFTYMQSTQCCFEDKIYHDQCPSYNMSEHECQTCQIPNFGRPKGQEFLHYLPFFLRDVPNKNCPVAGGETSRSVNMYQNKIRATNFLTFHSVLQTSYDYTEALRFARALSRNLSAKLSENQSNVIEVFPYSQSHIFYEQYLTIWIDALKNLTFGGLAIFITTYILGGFKFWLTILGMLVILQIVINLMGIMYWWNIPLNAVSQVNLVVAMGLSVDYVSHIIRHYSLLRITSASERAAMTLDAMGICILIGVAMTDATVLLLVFAKTKVVQIFYFRMYTSLIVLGLLHSLIFLPVILSLMGSPRYEDRKEIKEMDEIPRIPRSVSDYKLPSNFSKSIRELKEHL</sequence>
<feature type="transmembrane region" description="Helical" evidence="12">
    <location>
        <begin position="776"/>
        <end position="797"/>
    </location>
</feature>
<keyword evidence="9" id="KW-1015">Disulfide bond</keyword>
<proteinExistence type="inferred from homology"/>
<name>A0ABY6KWT6_9ARAC</name>
<keyword evidence="4 12" id="KW-0812">Transmembrane</keyword>
<dbReference type="PANTHER" id="PTHR45727:SF2">
    <property type="entry name" value="NPC INTRACELLULAR CHOLESTEROL TRANSPORTER 1"/>
    <property type="match status" value="1"/>
</dbReference>
<dbReference type="Pfam" id="PF12349">
    <property type="entry name" value="Sterol-sensing"/>
    <property type="match status" value="1"/>
</dbReference>
<accession>A0ABY6KWT6</accession>
<feature type="domain" description="SSD" evidence="13">
    <location>
        <begin position="562"/>
        <end position="727"/>
    </location>
</feature>
<evidence type="ECO:0000256" key="5">
    <source>
        <dbReference type="ARBA" id="ARBA00022729"/>
    </source>
</evidence>
<evidence type="ECO:0000256" key="12">
    <source>
        <dbReference type="SAM" id="Phobius"/>
    </source>
</evidence>
<feature type="transmembrane region" description="Helical" evidence="12">
    <location>
        <begin position="565"/>
        <end position="584"/>
    </location>
</feature>